<keyword evidence="5" id="KW-1185">Reference proteome</keyword>
<evidence type="ECO:0000313" key="5">
    <source>
        <dbReference type="Proteomes" id="UP001152797"/>
    </source>
</evidence>
<evidence type="ECO:0000313" key="4">
    <source>
        <dbReference type="EMBL" id="CAL1148236.1"/>
    </source>
</evidence>
<dbReference type="Proteomes" id="UP001152797">
    <property type="component" value="Unassembled WGS sequence"/>
</dbReference>
<evidence type="ECO:0000256" key="1">
    <source>
        <dbReference type="SAM" id="Coils"/>
    </source>
</evidence>
<accession>A0A9P1CNZ8</accession>
<reference evidence="3" key="1">
    <citation type="submission" date="2022-10" db="EMBL/GenBank/DDBJ databases">
        <authorList>
            <person name="Chen Y."/>
            <person name="Dougan E. K."/>
            <person name="Chan C."/>
            <person name="Rhodes N."/>
            <person name="Thang M."/>
        </authorList>
    </citation>
    <scope>NUCLEOTIDE SEQUENCE</scope>
</reference>
<dbReference type="EMBL" id="CAMXCT010002002">
    <property type="protein sequence ID" value="CAI3994861.1"/>
    <property type="molecule type" value="Genomic_DNA"/>
</dbReference>
<keyword evidence="1" id="KW-0175">Coiled coil</keyword>
<feature type="region of interest" description="Disordered" evidence="2">
    <location>
        <begin position="69"/>
        <end position="95"/>
    </location>
</feature>
<reference evidence="4" key="2">
    <citation type="submission" date="2024-04" db="EMBL/GenBank/DDBJ databases">
        <authorList>
            <person name="Chen Y."/>
            <person name="Shah S."/>
            <person name="Dougan E. K."/>
            <person name="Thang M."/>
            <person name="Chan C."/>
        </authorList>
    </citation>
    <scope>NUCLEOTIDE SEQUENCE [LARGE SCALE GENOMIC DNA]</scope>
</reference>
<protein>
    <submittedName>
        <fullName evidence="3">Uncharacterized protein</fullName>
    </submittedName>
</protein>
<proteinExistence type="predicted"/>
<dbReference type="EMBL" id="CAMXCT030002002">
    <property type="protein sequence ID" value="CAL4782173.1"/>
    <property type="molecule type" value="Genomic_DNA"/>
</dbReference>
<comment type="caution">
    <text evidence="3">The sequence shown here is derived from an EMBL/GenBank/DDBJ whole genome shotgun (WGS) entry which is preliminary data.</text>
</comment>
<evidence type="ECO:0000256" key="2">
    <source>
        <dbReference type="SAM" id="MobiDB-lite"/>
    </source>
</evidence>
<organism evidence="3">
    <name type="scientific">Cladocopium goreaui</name>
    <dbReference type="NCBI Taxonomy" id="2562237"/>
    <lineage>
        <taxon>Eukaryota</taxon>
        <taxon>Sar</taxon>
        <taxon>Alveolata</taxon>
        <taxon>Dinophyceae</taxon>
        <taxon>Suessiales</taxon>
        <taxon>Symbiodiniaceae</taxon>
        <taxon>Cladocopium</taxon>
    </lineage>
</organism>
<gene>
    <name evidence="3" type="ORF">C1SCF055_LOCUS21477</name>
</gene>
<dbReference type="OrthoDB" id="10463985at2759"/>
<sequence length="274" mass="32400">MGLTSEDPVSPNGGRHTQFKEALKHELRARLSKTVRSNAGLSFDERIEIAAKAKHDETSKQELVQRKALQAAVEKGRSRPTSAPVRPSKLSPNQQAMLQERMKKMKEQEDEYKKQVQEMRQKMNTREPLFRLSDVQAGFEMLRQQQEERRRELQQEEHERWEHLRAVEVSAFQRPLLVEDFNYRPQRDNFASTLREPPEPTIDSEDFDERLRAAVAERWFQESAWGKKLKEMKEKVDNRKKLHQIQYPQKCDSHKLPKTRLMHSLIARVPKIRI</sequence>
<evidence type="ECO:0000313" key="3">
    <source>
        <dbReference type="EMBL" id="CAI3994861.1"/>
    </source>
</evidence>
<name>A0A9P1CNZ8_9DINO</name>
<dbReference type="AlphaFoldDB" id="A0A9P1CNZ8"/>
<dbReference type="EMBL" id="CAMXCT020002002">
    <property type="protein sequence ID" value="CAL1148236.1"/>
    <property type="molecule type" value="Genomic_DNA"/>
</dbReference>
<feature type="coiled-coil region" evidence="1">
    <location>
        <begin position="95"/>
        <end position="164"/>
    </location>
</feature>